<dbReference type="InterPro" id="IPR039787">
    <property type="entry name" value="ENDOU"/>
</dbReference>
<dbReference type="Proteomes" id="UP001497444">
    <property type="component" value="Chromosome 15"/>
</dbReference>
<dbReference type="CDD" id="cd21159">
    <property type="entry name" value="XendoU"/>
    <property type="match status" value="1"/>
</dbReference>
<keyword evidence="4" id="KW-0540">Nuclease</keyword>
<comment type="cofactor">
    <cofactor evidence="1">
        <name>Mn(2+)</name>
        <dbReference type="ChEBI" id="CHEBI:29035"/>
    </cofactor>
</comment>
<evidence type="ECO:0000256" key="8">
    <source>
        <dbReference type="ARBA" id="ARBA00022884"/>
    </source>
</evidence>
<dbReference type="InterPro" id="IPR018998">
    <property type="entry name" value="EndoU_C"/>
</dbReference>
<dbReference type="Pfam" id="PF09412">
    <property type="entry name" value="XendoU"/>
    <property type="match status" value="1"/>
</dbReference>
<feature type="compositionally biased region" description="Polar residues" evidence="11">
    <location>
        <begin position="144"/>
        <end position="169"/>
    </location>
</feature>
<dbReference type="SUPFAM" id="SSF142877">
    <property type="entry name" value="EndoU-like"/>
    <property type="match status" value="1"/>
</dbReference>
<evidence type="ECO:0000256" key="9">
    <source>
        <dbReference type="ARBA" id="ARBA00023211"/>
    </source>
</evidence>
<gene>
    <name evidence="13" type="ORF">CSSPJE1EN1_LOCUS8047</name>
</gene>
<reference evidence="13" key="1">
    <citation type="submission" date="2024-02" db="EMBL/GenBank/DDBJ databases">
        <authorList>
            <consortium name="ELIXIR-Norway"/>
            <consortium name="Elixir Norway"/>
        </authorList>
    </citation>
    <scope>NUCLEOTIDE SEQUENCE</scope>
</reference>
<dbReference type="PANTHER" id="PTHR12439:SF11">
    <property type="entry name" value="URIDYLATE-SPECIFIC ENDORIBONUCLEASE"/>
    <property type="match status" value="1"/>
</dbReference>
<feature type="region of interest" description="Disordered" evidence="11">
    <location>
        <begin position="35"/>
        <end position="171"/>
    </location>
</feature>
<comment type="subunit">
    <text evidence="3">Monomer.</text>
</comment>
<feature type="compositionally biased region" description="Basic and acidic residues" evidence="11">
    <location>
        <begin position="35"/>
        <end position="51"/>
    </location>
</feature>
<organism evidence="13 14">
    <name type="scientific">Sphagnum jensenii</name>
    <dbReference type="NCBI Taxonomy" id="128206"/>
    <lineage>
        <taxon>Eukaryota</taxon>
        <taxon>Viridiplantae</taxon>
        <taxon>Streptophyta</taxon>
        <taxon>Embryophyta</taxon>
        <taxon>Bryophyta</taxon>
        <taxon>Sphagnophytina</taxon>
        <taxon>Sphagnopsida</taxon>
        <taxon>Sphagnales</taxon>
        <taxon>Sphagnaceae</taxon>
        <taxon>Sphagnum</taxon>
    </lineage>
</organism>
<keyword evidence="10" id="KW-0456">Lyase</keyword>
<evidence type="ECO:0000256" key="4">
    <source>
        <dbReference type="ARBA" id="ARBA00022722"/>
    </source>
</evidence>
<evidence type="ECO:0000313" key="14">
    <source>
        <dbReference type="Proteomes" id="UP001497444"/>
    </source>
</evidence>
<evidence type="ECO:0000259" key="12">
    <source>
        <dbReference type="PROSITE" id="PS51959"/>
    </source>
</evidence>
<evidence type="ECO:0000256" key="6">
    <source>
        <dbReference type="ARBA" id="ARBA00022759"/>
    </source>
</evidence>
<sequence>MDSFLDSIKHSVAEGLKKHSVVEGLKNLALEALHLNDHHQQEDNNADDPRPRPPAAASPHSAAPSRSDWRHESAAGGGSNSWDSAGIQEPEASYESWNHGPGGGGAVQESHYERRRPPAAADSWAQVPACFPPLGEECEEDGSSNKWQQQNPASWNQDSNSVWSSTEEALQQRLHPHSYPDGQQQQHFKQHASHQQYAMHVSTDVEPTQEELCDFSSACRRLWDLDLNRLTPGQDYELDCGEEQKVYYHREDMSGGSSLFRFLHQEVFKRPTYARFYALLDNYHADEDIEEQLTAADEHEQVAFIEEISRTAPIKYVRKYLAEKNILTESEEEFKRQLQNLWFRFYNREGTRDSSSAFEHVFVGEIKQQAEVSGFHNWIQFYVEEAKGTVKYLGYTLPRRHGESPNSHTQLLTVESEWKGVRKDKSSTLIGVSPEFELALYTLCFFAGQEDNYLQLGPYRVNIKCYRFGQDKIGSVFPIALD</sequence>
<evidence type="ECO:0000256" key="2">
    <source>
        <dbReference type="ARBA" id="ARBA00010168"/>
    </source>
</evidence>
<evidence type="ECO:0000256" key="5">
    <source>
        <dbReference type="ARBA" id="ARBA00022723"/>
    </source>
</evidence>
<dbReference type="EMBL" id="OZ020110">
    <property type="protein sequence ID" value="CAK9262569.1"/>
    <property type="molecule type" value="Genomic_DNA"/>
</dbReference>
<keyword evidence="8" id="KW-0694">RNA-binding</keyword>
<dbReference type="InterPro" id="IPR037227">
    <property type="entry name" value="EndoU-like"/>
</dbReference>
<keyword evidence="7" id="KW-0378">Hydrolase</keyword>
<dbReference type="PROSITE" id="PS51959">
    <property type="entry name" value="ENDOU"/>
    <property type="match status" value="1"/>
</dbReference>
<feature type="compositionally biased region" description="Low complexity" evidence="11">
    <location>
        <begin position="55"/>
        <end position="66"/>
    </location>
</feature>
<protein>
    <recommendedName>
        <fullName evidence="12">EndoU domain-containing protein</fullName>
    </recommendedName>
</protein>
<comment type="similarity">
    <text evidence="2">Belongs to the ENDOU family.</text>
</comment>
<proteinExistence type="inferred from homology"/>
<keyword evidence="6" id="KW-0255">Endonuclease</keyword>
<name>A0ABP0W6Y0_9BRYO</name>
<keyword evidence="5" id="KW-0479">Metal-binding</keyword>
<evidence type="ECO:0000256" key="10">
    <source>
        <dbReference type="ARBA" id="ARBA00023239"/>
    </source>
</evidence>
<evidence type="ECO:0000313" key="13">
    <source>
        <dbReference type="EMBL" id="CAK9262569.1"/>
    </source>
</evidence>
<feature type="domain" description="EndoU" evidence="12">
    <location>
        <begin position="211"/>
        <end position="482"/>
    </location>
</feature>
<evidence type="ECO:0000256" key="1">
    <source>
        <dbReference type="ARBA" id="ARBA00001936"/>
    </source>
</evidence>
<keyword evidence="9" id="KW-0464">Manganese</keyword>
<evidence type="ECO:0000256" key="11">
    <source>
        <dbReference type="SAM" id="MobiDB-lite"/>
    </source>
</evidence>
<evidence type="ECO:0000256" key="3">
    <source>
        <dbReference type="ARBA" id="ARBA00011245"/>
    </source>
</evidence>
<keyword evidence="14" id="KW-1185">Reference proteome</keyword>
<evidence type="ECO:0000256" key="7">
    <source>
        <dbReference type="ARBA" id="ARBA00022801"/>
    </source>
</evidence>
<dbReference type="PANTHER" id="PTHR12439">
    <property type="entry name" value="PLACENTAL PROTEIN 11-RELATED"/>
    <property type="match status" value="1"/>
</dbReference>
<accession>A0ABP0W6Y0</accession>